<name>A0A6J5KJ63_9CAUD</name>
<gene>
    <name evidence="1" type="ORF">UFOVP9_24</name>
</gene>
<dbReference type="EMBL" id="LR796140">
    <property type="protein sequence ID" value="CAB4121192.1"/>
    <property type="molecule type" value="Genomic_DNA"/>
</dbReference>
<reference evidence="1" key="1">
    <citation type="submission" date="2020-04" db="EMBL/GenBank/DDBJ databases">
        <authorList>
            <person name="Chiriac C."/>
            <person name="Salcher M."/>
            <person name="Ghai R."/>
            <person name="Kavagutti S V."/>
        </authorList>
    </citation>
    <scope>NUCLEOTIDE SEQUENCE</scope>
</reference>
<evidence type="ECO:0000313" key="1">
    <source>
        <dbReference type="EMBL" id="CAB4121192.1"/>
    </source>
</evidence>
<protein>
    <submittedName>
        <fullName evidence="1">Uncharacterized protein</fullName>
    </submittedName>
</protein>
<accession>A0A6J5KJ63</accession>
<organism evidence="1">
    <name type="scientific">uncultured Caudovirales phage</name>
    <dbReference type="NCBI Taxonomy" id="2100421"/>
    <lineage>
        <taxon>Viruses</taxon>
        <taxon>Duplodnaviria</taxon>
        <taxon>Heunggongvirae</taxon>
        <taxon>Uroviricota</taxon>
        <taxon>Caudoviricetes</taxon>
        <taxon>Peduoviridae</taxon>
        <taxon>Maltschvirus</taxon>
        <taxon>Maltschvirus maltsch</taxon>
    </lineage>
</organism>
<sequence length="54" mass="6627">MTINFKDYMELIKCPICEEMVEELIDHYFDLEFHECCNDCAQEHLAYLESKYRE</sequence>
<proteinExistence type="predicted"/>